<accession>A0A250FQB3</accession>
<organism evidence="4 5">
    <name type="scientific">Capnocytophaga gingivalis</name>
    <dbReference type="NCBI Taxonomy" id="1017"/>
    <lineage>
        <taxon>Bacteria</taxon>
        <taxon>Pseudomonadati</taxon>
        <taxon>Bacteroidota</taxon>
        <taxon>Flavobacteriia</taxon>
        <taxon>Flavobacteriales</taxon>
        <taxon>Flavobacteriaceae</taxon>
        <taxon>Capnocytophaga</taxon>
    </lineage>
</organism>
<dbReference type="PANTHER" id="PTHR37423">
    <property type="entry name" value="SOLUBLE LYTIC MUREIN TRANSGLYCOSYLASE-RELATED"/>
    <property type="match status" value="1"/>
</dbReference>
<comment type="similarity">
    <text evidence="1">Belongs to the transglycosylase Slt family.</text>
</comment>
<proteinExistence type="inferred from homology"/>
<dbReference type="Pfam" id="PF01464">
    <property type="entry name" value="SLT"/>
    <property type="match status" value="1"/>
</dbReference>
<dbReference type="OrthoDB" id="9815002at2"/>
<feature type="chain" id="PRO_5012242015" evidence="2">
    <location>
        <begin position="30"/>
        <end position="320"/>
    </location>
</feature>
<dbReference type="Proteomes" id="UP000217250">
    <property type="component" value="Chromosome"/>
</dbReference>
<reference evidence="5" key="1">
    <citation type="submission" date="2017-06" db="EMBL/GenBank/DDBJ databases">
        <title>Capnocytophaga spp. assemblies.</title>
        <authorList>
            <person name="Gulvik C.A."/>
        </authorList>
    </citation>
    <scope>NUCLEOTIDE SEQUENCE [LARGE SCALE GENOMIC DNA]</scope>
    <source>
        <strain evidence="5">H1496</strain>
    </source>
</reference>
<dbReference type="GeneID" id="84807564"/>
<evidence type="ECO:0000313" key="4">
    <source>
        <dbReference type="EMBL" id="ATA86248.1"/>
    </source>
</evidence>
<evidence type="ECO:0000256" key="1">
    <source>
        <dbReference type="ARBA" id="ARBA00007734"/>
    </source>
</evidence>
<evidence type="ECO:0000313" key="5">
    <source>
        <dbReference type="Proteomes" id="UP000217250"/>
    </source>
</evidence>
<protein>
    <submittedName>
        <fullName evidence="4">Murein transglycosylase</fullName>
    </submittedName>
</protein>
<dbReference type="Gene3D" id="1.10.530.10">
    <property type="match status" value="1"/>
</dbReference>
<feature type="domain" description="Transglycosylase SLT" evidence="3">
    <location>
        <begin position="119"/>
        <end position="221"/>
    </location>
</feature>
<dbReference type="RefSeq" id="WP_095909650.1">
    <property type="nucleotide sequence ID" value="NZ_CAUSZE010000011.1"/>
</dbReference>
<dbReference type="InterPro" id="IPR023346">
    <property type="entry name" value="Lysozyme-like_dom_sf"/>
</dbReference>
<dbReference type="PANTHER" id="PTHR37423:SF2">
    <property type="entry name" value="MEMBRANE-BOUND LYTIC MUREIN TRANSGLYCOSYLASE C"/>
    <property type="match status" value="1"/>
</dbReference>
<dbReference type="EMBL" id="CP022386">
    <property type="protein sequence ID" value="ATA86248.1"/>
    <property type="molecule type" value="Genomic_DNA"/>
</dbReference>
<dbReference type="InterPro" id="IPR008258">
    <property type="entry name" value="Transglycosylase_SLT_dom_1"/>
</dbReference>
<dbReference type="CDD" id="cd16894">
    <property type="entry name" value="MltD-like"/>
    <property type="match status" value="1"/>
</dbReference>
<dbReference type="SUPFAM" id="SSF53955">
    <property type="entry name" value="Lysozyme-like"/>
    <property type="match status" value="1"/>
</dbReference>
<feature type="signal peptide" evidence="2">
    <location>
        <begin position="1"/>
        <end position="29"/>
    </location>
</feature>
<gene>
    <name evidence="4" type="ORF">CGC50_03190</name>
</gene>
<sequence length="320" mass="36387">MKKVCSICQKVFSGIGVAAVALLLINAVAAPTEVAVPTLSEDDPLMLAASGERDTLPTYQIKAWDLPKKMDFAGESVPLQISDVRERLDRELLINVYWQSNGLLLIKRAHKFFPIIEPILAKYDVPNDFKYLALIESGLQNVVSPSGAAGFWQFMKGTAKEYNLEMENTVDERYHLEKATEAACLYLKKAKEEMGSWTLAAAAYNAGKSGIRTQLNKQQVNDYYDLHLNNETSRYVFRILALKEIMKNPKKYGFIYKKSQLYDLEPVQYVTVDSTITNLANFAKLYKTNYKTIRLLNPWIRDFTLENKTGKTYVIKVPKQ</sequence>
<name>A0A250FQB3_9FLAO</name>
<dbReference type="AlphaFoldDB" id="A0A250FQB3"/>
<evidence type="ECO:0000256" key="2">
    <source>
        <dbReference type="SAM" id="SignalP"/>
    </source>
</evidence>
<dbReference type="KEGG" id="cgh:CGC50_03190"/>
<keyword evidence="2" id="KW-0732">Signal</keyword>
<evidence type="ECO:0000259" key="3">
    <source>
        <dbReference type="Pfam" id="PF01464"/>
    </source>
</evidence>